<sequence length="136" mass="15777">MQRRPRRQASSLRISLRLLYLVFCRTVGWLALLARTSAAKDIEILVLRHENAVLRRQNPKPRLDWADRAVLAALIKLLPRALKVHRLVTPAAVMRWHRRLVARHWTYPHRPGRPPVDPVVTGLIEQMARDNPGWGL</sequence>
<evidence type="ECO:0000313" key="2">
    <source>
        <dbReference type="Proteomes" id="UP001595912"/>
    </source>
</evidence>
<reference evidence="2" key="1">
    <citation type="journal article" date="2019" name="Int. J. Syst. Evol. Microbiol.">
        <title>The Global Catalogue of Microorganisms (GCM) 10K type strain sequencing project: providing services to taxonomists for standard genome sequencing and annotation.</title>
        <authorList>
            <consortium name="The Broad Institute Genomics Platform"/>
            <consortium name="The Broad Institute Genome Sequencing Center for Infectious Disease"/>
            <person name="Wu L."/>
            <person name="Ma J."/>
        </authorList>
    </citation>
    <scope>NUCLEOTIDE SEQUENCE [LARGE SCALE GENOMIC DNA]</scope>
    <source>
        <strain evidence="2">CGMCC 4.7152</strain>
    </source>
</reference>
<evidence type="ECO:0008006" key="3">
    <source>
        <dbReference type="Google" id="ProtNLM"/>
    </source>
</evidence>
<dbReference type="RefSeq" id="WP_380119657.1">
    <property type="nucleotide sequence ID" value="NZ_JBHSIU010000041.1"/>
</dbReference>
<keyword evidence="2" id="KW-1185">Reference proteome</keyword>
<dbReference type="EMBL" id="JBHSIU010000041">
    <property type="protein sequence ID" value="MFC5001990.1"/>
    <property type="molecule type" value="Genomic_DNA"/>
</dbReference>
<protein>
    <recommendedName>
        <fullName evidence="3">Integrase</fullName>
    </recommendedName>
</protein>
<accession>A0ABV9W357</accession>
<proteinExistence type="predicted"/>
<dbReference type="Proteomes" id="UP001595912">
    <property type="component" value="Unassembled WGS sequence"/>
</dbReference>
<gene>
    <name evidence="1" type="ORF">ACFPIJ_29675</name>
</gene>
<organism evidence="1 2">
    <name type="scientific">Dactylosporangium cerinum</name>
    <dbReference type="NCBI Taxonomy" id="1434730"/>
    <lineage>
        <taxon>Bacteria</taxon>
        <taxon>Bacillati</taxon>
        <taxon>Actinomycetota</taxon>
        <taxon>Actinomycetes</taxon>
        <taxon>Micromonosporales</taxon>
        <taxon>Micromonosporaceae</taxon>
        <taxon>Dactylosporangium</taxon>
    </lineage>
</organism>
<comment type="caution">
    <text evidence="1">The sequence shown here is derived from an EMBL/GenBank/DDBJ whole genome shotgun (WGS) entry which is preliminary data.</text>
</comment>
<evidence type="ECO:0000313" key="1">
    <source>
        <dbReference type="EMBL" id="MFC5001990.1"/>
    </source>
</evidence>
<name>A0ABV9W357_9ACTN</name>